<name>A0A8F9TSE2_9BACT</name>
<protein>
    <submittedName>
        <fullName evidence="2">FixH family protein</fullName>
    </submittedName>
</protein>
<dbReference type="EMBL" id="CP080507">
    <property type="protein sequence ID" value="QYM78359.1"/>
    <property type="molecule type" value="Genomic_DNA"/>
</dbReference>
<feature type="domain" description="YtkA-like" evidence="1">
    <location>
        <begin position="57"/>
        <end position="136"/>
    </location>
</feature>
<gene>
    <name evidence="2" type="ORF">K0B96_13785</name>
</gene>
<dbReference type="PROSITE" id="PS51257">
    <property type="entry name" value="PROKAR_LIPOPROTEIN"/>
    <property type="match status" value="1"/>
</dbReference>
<accession>A0A8F9TSE2</accession>
<organism evidence="2 3">
    <name type="scientific">Horticoccus luteus</name>
    <dbReference type="NCBI Taxonomy" id="2862869"/>
    <lineage>
        <taxon>Bacteria</taxon>
        <taxon>Pseudomonadati</taxon>
        <taxon>Verrucomicrobiota</taxon>
        <taxon>Opitutia</taxon>
        <taxon>Opitutales</taxon>
        <taxon>Opitutaceae</taxon>
        <taxon>Horticoccus</taxon>
    </lineage>
</organism>
<evidence type="ECO:0000313" key="2">
    <source>
        <dbReference type="EMBL" id="QYM78359.1"/>
    </source>
</evidence>
<dbReference type="InterPro" id="IPR032693">
    <property type="entry name" value="YtkA-like_dom"/>
</dbReference>
<dbReference type="RefSeq" id="WP_220161463.1">
    <property type="nucleotide sequence ID" value="NZ_CP080507.1"/>
</dbReference>
<dbReference type="Proteomes" id="UP000825051">
    <property type="component" value="Chromosome"/>
</dbReference>
<keyword evidence="3" id="KW-1185">Reference proteome</keyword>
<dbReference type="AlphaFoldDB" id="A0A8F9TSE2"/>
<dbReference type="KEGG" id="ole:K0B96_13785"/>
<sequence length="154" mass="16355">MHSIPRFSHSGRFRLGLLLGLVLLGTGACAHLAIWPGEKPPASEFGFGPRVSEHGLYTVALEPAEALRARRLQKISVLVRDAAGQAISGATLSVDGGMPQHGHGLPTQPRAIPASAHGTYAIEGLRFNMGGWWVLALTIDGPLGADRVIFHLQI</sequence>
<reference evidence="2" key="1">
    <citation type="submission" date="2021-08" db="EMBL/GenBank/DDBJ databases">
        <title>Genome of a novel bacterium of the phylum Verrucomicrobia, Oleiharenicola sp. KSB-15.</title>
        <authorList>
            <person name="Chung J.-H."/>
            <person name="Ahn J.-H."/>
            <person name="Yoon Y."/>
            <person name="Kim D.-Y."/>
            <person name="An S.-H."/>
            <person name="Park I."/>
            <person name="Yeon J."/>
        </authorList>
    </citation>
    <scope>NUCLEOTIDE SEQUENCE</scope>
    <source>
        <strain evidence="2">KSB-15</strain>
    </source>
</reference>
<evidence type="ECO:0000259" key="1">
    <source>
        <dbReference type="Pfam" id="PF13115"/>
    </source>
</evidence>
<proteinExistence type="predicted"/>
<evidence type="ECO:0000313" key="3">
    <source>
        <dbReference type="Proteomes" id="UP000825051"/>
    </source>
</evidence>
<dbReference type="Pfam" id="PF13115">
    <property type="entry name" value="YtkA"/>
    <property type="match status" value="1"/>
</dbReference>